<comment type="caution">
    <text evidence="6">The sequence shown here is derived from an EMBL/GenBank/DDBJ whole genome shotgun (WGS) entry which is preliminary data.</text>
</comment>
<dbReference type="RefSeq" id="WP_242954231.1">
    <property type="nucleotide sequence ID" value="NZ_LZZM01000213.1"/>
</dbReference>
<keyword evidence="4" id="KW-0472">Membrane</keyword>
<evidence type="ECO:0000313" key="6">
    <source>
        <dbReference type="EMBL" id="OOM73591.1"/>
    </source>
</evidence>
<dbReference type="GO" id="GO:0004888">
    <property type="term" value="F:transmembrane signaling receptor activity"/>
    <property type="evidence" value="ECO:0007669"/>
    <property type="project" value="InterPro"/>
</dbReference>
<dbReference type="PANTHER" id="PTHR43531:SF11">
    <property type="entry name" value="METHYL-ACCEPTING CHEMOTAXIS PROTEIN 3"/>
    <property type="match status" value="1"/>
</dbReference>
<gene>
    <name evidence="6" type="primary">tar_2</name>
    <name evidence="6" type="ORF">CLPUN_44870</name>
</gene>
<accession>A0A1S8T7M1</accession>
<keyword evidence="7" id="KW-1185">Reference proteome</keyword>
<feature type="transmembrane region" description="Helical" evidence="4">
    <location>
        <begin position="204"/>
        <end position="223"/>
    </location>
</feature>
<feature type="transmembrane region" description="Helical" evidence="4">
    <location>
        <begin position="35"/>
        <end position="56"/>
    </location>
</feature>
<dbReference type="SMART" id="SM00283">
    <property type="entry name" value="MA"/>
    <property type="match status" value="1"/>
</dbReference>
<keyword evidence="3" id="KW-0807">Transducer</keyword>
<feature type="domain" description="Methyl-accepting transducer" evidence="5">
    <location>
        <begin position="333"/>
        <end position="562"/>
    </location>
</feature>
<sequence length="579" mass="64228">MYNKLKQITKHYSIKDKLRELMKNYSIHNKLKGTFSSILGLTLFLMIIVISVIFFISSRTNSLYIGPYKVSQTISDIRVNLQTMNMNMYKSISEINLDKRNVYLEQANKESLKLTDNLEILKEIFKEDSSLLNEFLSSVKNTEDERTKLCDLLKLNVSPSVIEISQDTYSLKIATTQNFIVKIFETSQKSAEFFVDNSNIYKNISLLFIVFIMIILLGISILLSKVLEDSLFEGINHIKDIAKNLSSGHLKIASTYDSKDEMGEMSKDLTTSIEMLVSYINDITNVLKKLGSGNLDINLTNSIEYIGDFTPIQKSIKNIIDSLNTIFFNMHKSISLISNGSEQLSLTTQMLSEGSADQAGAVEELFASFTEILEQVKKNTENAEKANQFSNNTKQIVEDGNNKMQGLMSSMQEITISSKQIAAIISTIEDIASQTNLLALNAAIEAARAGEAGKGFAVVADEVKHLAEQSAEAVKNTTKIIENSLSVVINGEKLAKETAASLNTIVRNVDDTAQLVKEITLASENQTEAISQMTAGVDQISQVVQTNSATAQELAASTEELVSQTQLIEMEMSKYTLKS</sequence>
<dbReference type="Proteomes" id="UP000190890">
    <property type="component" value="Unassembled WGS sequence"/>
</dbReference>
<dbReference type="InterPro" id="IPR004089">
    <property type="entry name" value="MCPsignal_dom"/>
</dbReference>
<protein>
    <submittedName>
        <fullName evidence="6">Methyl-accepting chemotaxis protein II</fullName>
    </submittedName>
</protein>
<keyword evidence="1" id="KW-0145">Chemotaxis</keyword>
<dbReference type="CDD" id="cd11386">
    <property type="entry name" value="MCP_signal"/>
    <property type="match status" value="1"/>
</dbReference>
<dbReference type="InterPro" id="IPR051310">
    <property type="entry name" value="MCP_chemotaxis"/>
</dbReference>
<name>A0A1S8T7M1_9CLOT</name>
<evidence type="ECO:0000256" key="3">
    <source>
        <dbReference type="PROSITE-ProRule" id="PRU00284"/>
    </source>
</evidence>
<reference evidence="6 7" key="1">
    <citation type="submission" date="2016-05" db="EMBL/GenBank/DDBJ databases">
        <title>Microbial solvent formation.</title>
        <authorList>
            <person name="Poehlein A."/>
            <person name="Montoya Solano J.D."/>
            <person name="Flitsch S."/>
            <person name="Krabben P."/>
            <person name="Duerre P."/>
            <person name="Daniel R."/>
        </authorList>
    </citation>
    <scope>NUCLEOTIDE SEQUENCE [LARGE SCALE GENOMIC DNA]</scope>
    <source>
        <strain evidence="6 7">DSM 2619</strain>
    </source>
</reference>
<proteinExistence type="inferred from homology"/>
<dbReference type="Gene3D" id="1.10.287.950">
    <property type="entry name" value="Methyl-accepting chemotaxis protein"/>
    <property type="match status" value="1"/>
</dbReference>
<keyword evidence="4" id="KW-0812">Transmembrane</keyword>
<evidence type="ECO:0000259" key="5">
    <source>
        <dbReference type="PROSITE" id="PS50111"/>
    </source>
</evidence>
<dbReference type="PROSITE" id="PS50111">
    <property type="entry name" value="CHEMOTAXIS_TRANSDUC_2"/>
    <property type="match status" value="1"/>
</dbReference>
<dbReference type="SUPFAM" id="SSF58104">
    <property type="entry name" value="Methyl-accepting chemotaxis protein (MCP) signaling domain"/>
    <property type="match status" value="1"/>
</dbReference>
<dbReference type="Gene3D" id="6.10.340.10">
    <property type="match status" value="1"/>
</dbReference>
<dbReference type="InterPro" id="IPR004090">
    <property type="entry name" value="Chemotax_Me-accpt_rcpt"/>
</dbReference>
<dbReference type="GO" id="GO:0005886">
    <property type="term" value="C:plasma membrane"/>
    <property type="evidence" value="ECO:0007669"/>
    <property type="project" value="TreeGrafter"/>
</dbReference>
<dbReference type="STRING" id="29367.CLPUN_44870"/>
<evidence type="ECO:0000313" key="7">
    <source>
        <dbReference type="Proteomes" id="UP000190890"/>
    </source>
</evidence>
<evidence type="ECO:0000256" key="4">
    <source>
        <dbReference type="SAM" id="Phobius"/>
    </source>
</evidence>
<dbReference type="PRINTS" id="PR00260">
    <property type="entry name" value="CHEMTRNSDUCR"/>
</dbReference>
<keyword evidence="4" id="KW-1133">Transmembrane helix</keyword>
<dbReference type="GO" id="GO:0006935">
    <property type="term" value="P:chemotaxis"/>
    <property type="evidence" value="ECO:0007669"/>
    <property type="project" value="UniProtKB-KW"/>
</dbReference>
<evidence type="ECO:0000256" key="2">
    <source>
        <dbReference type="ARBA" id="ARBA00029447"/>
    </source>
</evidence>
<dbReference type="Pfam" id="PF00015">
    <property type="entry name" value="MCPsignal"/>
    <property type="match status" value="1"/>
</dbReference>
<evidence type="ECO:0000256" key="1">
    <source>
        <dbReference type="ARBA" id="ARBA00022500"/>
    </source>
</evidence>
<dbReference type="EMBL" id="LZZM01000213">
    <property type="protein sequence ID" value="OOM73591.1"/>
    <property type="molecule type" value="Genomic_DNA"/>
</dbReference>
<organism evidence="6 7">
    <name type="scientific">Clostridium puniceum</name>
    <dbReference type="NCBI Taxonomy" id="29367"/>
    <lineage>
        <taxon>Bacteria</taxon>
        <taxon>Bacillati</taxon>
        <taxon>Bacillota</taxon>
        <taxon>Clostridia</taxon>
        <taxon>Eubacteriales</taxon>
        <taxon>Clostridiaceae</taxon>
        <taxon>Clostridium</taxon>
    </lineage>
</organism>
<dbReference type="PANTHER" id="PTHR43531">
    <property type="entry name" value="PROTEIN ICFG"/>
    <property type="match status" value="1"/>
</dbReference>
<dbReference type="GO" id="GO:0007165">
    <property type="term" value="P:signal transduction"/>
    <property type="evidence" value="ECO:0007669"/>
    <property type="project" value="UniProtKB-KW"/>
</dbReference>
<comment type="similarity">
    <text evidence="2">Belongs to the methyl-accepting chemotaxis (MCP) protein family.</text>
</comment>
<dbReference type="AlphaFoldDB" id="A0A1S8T7M1"/>